<proteinExistence type="predicted"/>
<dbReference type="RefSeq" id="WP_155345847.1">
    <property type="nucleotide sequence ID" value="NZ_BAAAHM010000032.1"/>
</dbReference>
<comment type="caution">
    <text evidence="2">The sequence shown here is derived from an EMBL/GenBank/DDBJ whole genome shotgun (WGS) entry which is preliminary data.</text>
</comment>
<accession>A0A5M3XJG2</accession>
<dbReference type="PANTHER" id="PTHR31360">
    <property type="match status" value="1"/>
</dbReference>
<protein>
    <recommendedName>
        <fullName evidence="4">DUF1264 domain-containing protein</fullName>
    </recommendedName>
</protein>
<evidence type="ECO:0008006" key="4">
    <source>
        <dbReference type="Google" id="ProtNLM"/>
    </source>
</evidence>
<keyword evidence="3" id="KW-1185">Reference proteome</keyword>
<dbReference type="Proteomes" id="UP000377595">
    <property type="component" value="Unassembled WGS sequence"/>
</dbReference>
<organism evidence="2 3">
    <name type="scientific">Acrocarpospora pleiomorpha</name>
    <dbReference type="NCBI Taxonomy" id="90975"/>
    <lineage>
        <taxon>Bacteria</taxon>
        <taxon>Bacillati</taxon>
        <taxon>Actinomycetota</taxon>
        <taxon>Actinomycetes</taxon>
        <taxon>Streptosporangiales</taxon>
        <taxon>Streptosporangiaceae</taxon>
        <taxon>Acrocarpospora</taxon>
    </lineage>
</organism>
<reference evidence="2 3" key="1">
    <citation type="submission" date="2019-10" db="EMBL/GenBank/DDBJ databases">
        <title>Whole genome shotgun sequence of Acrocarpospora pleiomorpha NBRC 16267.</title>
        <authorList>
            <person name="Ichikawa N."/>
            <person name="Kimura A."/>
            <person name="Kitahashi Y."/>
            <person name="Komaki H."/>
            <person name="Oguchi A."/>
        </authorList>
    </citation>
    <scope>NUCLEOTIDE SEQUENCE [LARGE SCALE GENOMIC DNA]</scope>
    <source>
        <strain evidence="2 3">NBRC 16267</strain>
    </source>
</reference>
<dbReference type="Pfam" id="PF06884">
    <property type="entry name" value="DUF1264"/>
    <property type="match status" value="1"/>
</dbReference>
<evidence type="ECO:0000313" key="2">
    <source>
        <dbReference type="EMBL" id="GES20826.1"/>
    </source>
</evidence>
<name>A0A5M3XJG2_9ACTN</name>
<dbReference type="AlphaFoldDB" id="A0A5M3XJG2"/>
<feature type="region of interest" description="Disordered" evidence="1">
    <location>
        <begin position="185"/>
        <end position="215"/>
    </location>
</feature>
<dbReference type="EMBL" id="BLAF01000019">
    <property type="protein sequence ID" value="GES20826.1"/>
    <property type="molecule type" value="Genomic_DNA"/>
</dbReference>
<dbReference type="InterPro" id="IPR010686">
    <property type="entry name" value="OBAP-like"/>
</dbReference>
<evidence type="ECO:0000256" key="1">
    <source>
        <dbReference type="SAM" id="MobiDB-lite"/>
    </source>
</evidence>
<evidence type="ECO:0000313" key="3">
    <source>
        <dbReference type="Proteomes" id="UP000377595"/>
    </source>
</evidence>
<dbReference type="PANTHER" id="PTHR31360:SF0">
    <property type="entry name" value="OIL BODY-ASSOCIATED PROTEIN 1B"/>
    <property type="match status" value="1"/>
</dbReference>
<dbReference type="OrthoDB" id="254168at2"/>
<sequence>MNRQEAGKVMGPISNHDLFFCGFHVAKNNPEVQVTTMHYCGMRGEGDHGMHQCLLYDSAGPGAKLLGVEYIVSDELFRSLPDEEKKYWHPHTYEVLGGGLVAPAMTPQEELDFMTNLLTTWGKTWHTWPDPTTPVPLGEPLLMWSLTGDGQSNPELIAERDRQFGVSTTKVQAERVEAIGYEVPQVPPPKSLATIGRQWTATGEDSPTPRKKSSQ</sequence>
<gene>
    <name evidence="2" type="ORF">Aple_037220</name>
</gene>